<feature type="domain" description="TauD/TfdA-like" evidence="7">
    <location>
        <begin position="149"/>
        <end position="395"/>
    </location>
</feature>
<evidence type="ECO:0000256" key="6">
    <source>
        <dbReference type="ARBA" id="ARBA00023004"/>
    </source>
</evidence>
<evidence type="ECO:0000256" key="3">
    <source>
        <dbReference type="ARBA" id="ARBA00022723"/>
    </source>
</evidence>
<evidence type="ECO:0000256" key="5">
    <source>
        <dbReference type="ARBA" id="ARBA00023002"/>
    </source>
</evidence>
<evidence type="ECO:0000313" key="9">
    <source>
        <dbReference type="EMBL" id="KAI0294706.1"/>
    </source>
</evidence>
<protein>
    <recommendedName>
        <fullName evidence="11">Gamma-butyrobetaine dioxygenase</fullName>
    </recommendedName>
</protein>
<keyword evidence="5" id="KW-0560">Oxidoreductase</keyword>
<dbReference type="Pfam" id="PF02668">
    <property type="entry name" value="TauD"/>
    <property type="match status" value="1"/>
</dbReference>
<reference evidence="9" key="1">
    <citation type="journal article" date="2022" name="New Phytol.">
        <title>Evolutionary transition to the ectomycorrhizal habit in the genomes of a hyperdiverse lineage of mushroom-forming fungi.</title>
        <authorList>
            <person name="Looney B."/>
            <person name="Miyauchi S."/>
            <person name="Morin E."/>
            <person name="Drula E."/>
            <person name="Courty P.E."/>
            <person name="Kohler A."/>
            <person name="Kuo A."/>
            <person name="LaButti K."/>
            <person name="Pangilinan J."/>
            <person name="Lipzen A."/>
            <person name="Riley R."/>
            <person name="Andreopoulos W."/>
            <person name="He G."/>
            <person name="Johnson J."/>
            <person name="Nolan M."/>
            <person name="Tritt A."/>
            <person name="Barry K.W."/>
            <person name="Grigoriev I.V."/>
            <person name="Nagy L.G."/>
            <person name="Hibbett D."/>
            <person name="Henrissat B."/>
            <person name="Matheny P.B."/>
            <person name="Labbe J."/>
            <person name="Martin F.M."/>
        </authorList>
    </citation>
    <scope>NUCLEOTIDE SEQUENCE</scope>
    <source>
        <strain evidence="9">BPL690</strain>
    </source>
</reference>
<dbReference type="InterPro" id="IPR038492">
    <property type="entry name" value="GBBH-like_N_sf"/>
</dbReference>
<evidence type="ECO:0000256" key="4">
    <source>
        <dbReference type="ARBA" id="ARBA00022964"/>
    </source>
</evidence>
<organism evidence="9 10">
    <name type="scientific">Multifurca ochricompacta</name>
    <dbReference type="NCBI Taxonomy" id="376703"/>
    <lineage>
        <taxon>Eukaryota</taxon>
        <taxon>Fungi</taxon>
        <taxon>Dikarya</taxon>
        <taxon>Basidiomycota</taxon>
        <taxon>Agaricomycotina</taxon>
        <taxon>Agaricomycetes</taxon>
        <taxon>Russulales</taxon>
        <taxon>Russulaceae</taxon>
        <taxon>Multifurca</taxon>
    </lineage>
</organism>
<dbReference type="Pfam" id="PF06155">
    <property type="entry name" value="GBBH-like_N"/>
    <property type="match status" value="1"/>
</dbReference>
<dbReference type="AlphaFoldDB" id="A0AAD4QHR2"/>
<evidence type="ECO:0000256" key="2">
    <source>
        <dbReference type="ARBA" id="ARBA00008654"/>
    </source>
</evidence>
<gene>
    <name evidence="9" type="ORF">B0F90DRAFT_1940270</name>
</gene>
<keyword evidence="4" id="KW-0223">Dioxygenase</keyword>
<dbReference type="GO" id="GO:0045329">
    <property type="term" value="P:carnitine biosynthetic process"/>
    <property type="evidence" value="ECO:0007669"/>
    <property type="project" value="TreeGrafter"/>
</dbReference>
<dbReference type="Gene3D" id="3.60.130.10">
    <property type="entry name" value="Clavaminate synthase-like"/>
    <property type="match status" value="1"/>
</dbReference>
<evidence type="ECO:0000256" key="1">
    <source>
        <dbReference type="ARBA" id="ARBA00001954"/>
    </source>
</evidence>
<sequence>MVRLPIPHHNFRLLRPHRCPHRTFQPAFSTMATREGLQISHLNVTFPYRWLRDSCNCPSCVHPSTQQKLHRSSDIPASIAPESVETTANEDGVHVIWAGTDQHRSFFPRTFLEAHANDTALHAFHHDVPAVLWSTASALLAASGEDLEVPYNDLGTPRGLLRAITQLQRTGLLFVRGVPHFDTSDSGCEIRQLAARFAELRETFYGAVWDVKNIMNSRNIAYTNLFLRLHMDLQYFESPPRYQILHCLRNRVFGGTSLFVDAFAAAASLRTTYPEDFMRLATIPVPFQYINDGRHLHHAHPTISLSCPPAAAAAAAPPLRKRRRRRRAAIVAVSYSPPFQAPLPRDTPPAFYDSLSRFAALVDAPAAVYARQFSEGDAVVFDNRRVLHGRTAFENKSASEKEKERESEMMEVVGESNRWLKGCYFEGDLMANHARILRARVALGEI</sequence>
<dbReference type="InterPro" id="IPR050411">
    <property type="entry name" value="AlphaKG_dependent_hydroxylases"/>
</dbReference>
<keyword evidence="10" id="KW-1185">Reference proteome</keyword>
<dbReference type="InterPro" id="IPR003819">
    <property type="entry name" value="TauD/TfdA-like"/>
</dbReference>
<dbReference type="PANTHER" id="PTHR10696">
    <property type="entry name" value="GAMMA-BUTYROBETAINE HYDROXYLASE-RELATED"/>
    <property type="match status" value="1"/>
</dbReference>
<dbReference type="SUPFAM" id="SSF51197">
    <property type="entry name" value="Clavaminate synthase-like"/>
    <property type="match status" value="1"/>
</dbReference>
<dbReference type="Gene3D" id="3.30.2020.30">
    <property type="match status" value="1"/>
</dbReference>
<comment type="cofactor">
    <cofactor evidence="1">
        <name>Fe(2+)</name>
        <dbReference type="ChEBI" id="CHEBI:29033"/>
    </cofactor>
</comment>
<feature type="domain" description="Gamma-butyrobetaine hydroxylase-like N-terminal" evidence="8">
    <location>
        <begin position="44"/>
        <end position="106"/>
    </location>
</feature>
<dbReference type="EMBL" id="WTXG01000069">
    <property type="protein sequence ID" value="KAI0294706.1"/>
    <property type="molecule type" value="Genomic_DNA"/>
</dbReference>
<evidence type="ECO:0008006" key="11">
    <source>
        <dbReference type="Google" id="ProtNLM"/>
    </source>
</evidence>
<evidence type="ECO:0000259" key="7">
    <source>
        <dbReference type="Pfam" id="PF02668"/>
    </source>
</evidence>
<dbReference type="PANTHER" id="PTHR10696:SF25">
    <property type="entry name" value="OXIDOREDUCTASE AIM17-RELATED"/>
    <property type="match status" value="1"/>
</dbReference>
<dbReference type="GO" id="GO:0016706">
    <property type="term" value="F:2-oxoglutarate-dependent dioxygenase activity"/>
    <property type="evidence" value="ECO:0007669"/>
    <property type="project" value="UniProtKB-ARBA"/>
</dbReference>
<dbReference type="GO" id="GO:0005739">
    <property type="term" value="C:mitochondrion"/>
    <property type="evidence" value="ECO:0007669"/>
    <property type="project" value="TreeGrafter"/>
</dbReference>
<evidence type="ECO:0000259" key="8">
    <source>
        <dbReference type="Pfam" id="PF06155"/>
    </source>
</evidence>
<comment type="similarity">
    <text evidence="2">Belongs to the gamma-BBH/TMLD family.</text>
</comment>
<dbReference type="GO" id="GO:0046872">
    <property type="term" value="F:metal ion binding"/>
    <property type="evidence" value="ECO:0007669"/>
    <property type="project" value="UniProtKB-KW"/>
</dbReference>
<keyword evidence="3" id="KW-0479">Metal-binding</keyword>
<comment type="caution">
    <text evidence="9">The sequence shown here is derived from an EMBL/GenBank/DDBJ whole genome shotgun (WGS) entry which is preliminary data.</text>
</comment>
<dbReference type="Proteomes" id="UP001203297">
    <property type="component" value="Unassembled WGS sequence"/>
</dbReference>
<dbReference type="FunFam" id="3.30.2020.30:FF:000002">
    <property type="entry name" value="Putative gamma-butyrobetaine dioxygenase"/>
    <property type="match status" value="1"/>
</dbReference>
<name>A0AAD4QHR2_9AGAM</name>
<dbReference type="InterPro" id="IPR010376">
    <property type="entry name" value="GBBH-like_N"/>
</dbReference>
<keyword evidence="6" id="KW-0408">Iron</keyword>
<evidence type="ECO:0000313" key="10">
    <source>
        <dbReference type="Proteomes" id="UP001203297"/>
    </source>
</evidence>
<accession>A0AAD4QHR2</accession>
<dbReference type="InterPro" id="IPR042098">
    <property type="entry name" value="TauD-like_sf"/>
</dbReference>
<proteinExistence type="inferred from homology"/>